<dbReference type="PANTHER" id="PTHR31807:SF2">
    <property type="entry name" value="PROTEIN SNOWY COTYLEDON 3"/>
    <property type="match status" value="1"/>
</dbReference>
<protein>
    <recommendedName>
        <fullName evidence="4">QWRF motif-containing protein</fullName>
    </recommendedName>
</protein>
<dbReference type="PANTHER" id="PTHR31807">
    <property type="entry name" value="AUGMIN FAMILY MEMBER"/>
    <property type="match status" value="1"/>
</dbReference>
<name>A0A067EVE1_CITSI</name>
<evidence type="ECO:0000313" key="3">
    <source>
        <dbReference type="Proteomes" id="UP000027120"/>
    </source>
</evidence>
<dbReference type="EMBL" id="KK784956">
    <property type="protein sequence ID" value="KDO57870.1"/>
    <property type="molecule type" value="Genomic_DNA"/>
</dbReference>
<keyword evidence="3" id="KW-1185">Reference proteome</keyword>
<evidence type="ECO:0000256" key="1">
    <source>
        <dbReference type="ARBA" id="ARBA00010016"/>
    </source>
</evidence>
<accession>A0A067EVE1</accession>
<sequence>KNIWNAWVTISELRNSVTLKRIKLLLVKKKLKLTSILKGQFPYLEEWALLDKDHTNSLLGATEALKASTLRLPVVGKAIADVQNLKDAISSALDVMQAMASSICLLSSKVENMNSLTAELMSVTAKEMALLEQCKDFSSTLSALQIKDCSLRTHIIQRNCVTTTSSLTARV</sequence>
<organism evidence="2 3">
    <name type="scientific">Citrus sinensis</name>
    <name type="common">Sweet orange</name>
    <name type="synonym">Citrus aurantium var. sinensis</name>
    <dbReference type="NCBI Taxonomy" id="2711"/>
    <lineage>
        <taxon>Eukaryota</taxon>
        <taxon>Viridiplantae</taxon>
        <taxon>Streptophyta</taxon>
        <taxon>Embryophyta</taxon>
        <taxon>Tracheophyta</taxon>
        <taxon>Spermatophyta</taxon>
        <taxon>Magnoliopsida</taxon>
        <taxon>eudicotyledons</taxon>
        <taxon>Gunneridae</taxon>
        <taxon>Pentapetalae</taxon>
        <taxon>rosids</taxon>
        <taxon>malvids</taxon>
        <taxon>Sapindales</taxon>
        <taxon>Rutaceae</taxon>
        <taxon>Aurantioideae</taxon>
        <taxon>Citrus</taxon>
    </lineage>
</organism>
<reference evidence="2 3" key="1">
    <citation type="submission" date="2014-04" db="EMBL/GenBank/DDBJ databases">
        <authorList>
            <consortium name="International Citrus Genome Consortium"/>
            <person name="Gmitter F."/>
            <person name="Chen C."/>
            <person name="Farmerie W."/>
            <person name="Harkins T."/>
            <person name="Desany B."/>
            <person name="Mohiuddin M."/>
            <person name="Kodira C."/>
            <person name="Borodovsky M."/>
            <person name="Lomsadze A."/>
            <person name="Burns P."/>
            <person name="Jenkins J."/>
            <person name="Prochnik S."/>
            <person name="Shu S."/>
            <person name="Chapman J."/>
            <person name="Pitluck S."/>
            <person name="Schmutz J."/>
            <person name="Rokhsar D."/>
        </authorList>
    </citation>
    <scope>NUCLEOTIDE SEQUENCE</scope>
</reference>
<proteinExistence type="inferred from homology"/>
<evidence type="ECO:0000313" key="2">
    <source>
        <dbReference type="EMBL" id="KDO57870.1"/>
    </source>
</evidence>
<dbReference type="AlphaFoldDB" id="A0A067EVE1"/>
<evidence type="ECO:0008006" key="4">
    <source>
        <dbReference type="Google" id="ProtNLM"/>
    </source>
</evidence>
<dbReference type="InterPro" id="IPR007573">
    <property type="entry name" value="QWRF"/>
</dbReference>
<comment type="similarity">
    <text evidence="1">Belongs to the QWRF family.</text>
</comment>
<dbReference type="Pfam" id="PF04484">
    <property type="entry name" value="QWRF"/>
    <property type="match status" value="1"/>
</dbReference>
<dbReference type="STRING" id="2711.A0A067EVE1"/>
<gene>
    <name evidence="2" type="ORF">CISIN_1g0070711mg</name>
</gene>
<feature type="non-terminal residue" evidence="2">
    <location>
        <position position="1"/>
    </location>
</feature>
<dbReference type="Proteomes" id="UP000027120">
    <property type="component" value="Unassembled WGS sequence"/>
</dbReference>